<reference evidence="7 8" key="1">
    <citation type="submission" date="2017-03" db="EMBL/GenBank/DDBJ databases">
        <authorList>
            <person name="Afonso C.L."/>
            <person name="Miller P.J."/>
            <person name="Scott M.A."/>
            <person name="Spackman E."/>
            <person name="Goraichik I."/>
            <person name="Dimitrov K.M."/>
            <person name="Suarez D.L."/>
            <person name="Swayne D.E."/>
        </authorList>
    </citation>
    <scope>NUCLEOTIDE SEQUENCE [LARGE SCALE GENOMIC DNA]</scope>
    <source>
        <strain evidence="7 8">CECT 7691</strain>
    </source>
</reference>
<feature type="transmembrane region" description="Helical" evidence="6">
    <location>
        <begin position="108"/>
        <end position="126"/>
    </location>
</feature>
<keyword evidence="3 6" id="KW-0812">Transmembrane</keyword>
<protein>
    <submittedName>
        <fullName evidence="7">Ferrous iron permease EfeU</fullName>
    </submittedName>
</protein>
<evidence type="ECO:0000256" key="3">
    <source>
        <dbReference type="ARBA" id="ARBA00022692"/>
    </source>
</evidence>
<dbReference type="FunCoup" id="A0A1Y5TQM1">
    <property type="interactions" value="23"/>
</dbReference>
<proteinExistence type="inferred from homology"/>
<feature type="transmembrane region" description="Helical" evidence="6">
    <location>
        <begin position="33"/>
        <end position="62"/>
    </location>
</feature>
<dbReference type="OrthoDB" id="7260758at2"/>
<evidence type="ECO:0000313" key="7">
    <source>
        <dbReference type="EMBL" id="SLN69778.1"/>
    </source>
</evidence>
<keyword evidence="4 6" id="KW-1133">Transmembrane helix</keyword>
<evidence type="ECO:0000256" key="1">
    <source>
        <dbReference type="ARBA" id="ARBA00004141"/>
    </source>
</evidence>
<sequence length="272" mass="28137">MSATAIIVFREVLEAALIIGIVMAATSGLDRRGLWIGLGVLLGIAGAVLVAFFAEAVASAAAGMGQELLNAIILFIAVVMLGWHNIWMSRHGREMSRQLSAVGKAVRAASRPISVLAVVVGVAVLREGAEVVLFLYGIAAAEGGEAGSMLAGGLLGLALGGAAGALIYFGLARFAGRYLFAITGGLILFLAAGMAAQAARFLAQAAYLPSLGHRIWDSSDLLSENGTVGTLLHVLIGYTARPDGIQVLFYCVTLIAIGGLMYLFRAPRRPAA</sequence>
<evidence type="ECO:0000313" key="8">
    <source>
        <dbReference type="Proteomes" id="UP000193200"/>
    </source>
</evidence>
<dbReference type="Pfam" id="PF03239">
    <property type="entry name" value="FTR1"/>
    <property type="match status" value="1"/>
</dbReference>
<dbReference type="PANTHER" id="PTHR31632">
    <property type="entry name" value="IRON TRANSPORTER FTH1"/>
    <property type="match status" value="1"/>
</dbReference>
<keyword evidence="8" id="KW-1185">Reference proteome</keyword>
<feature type="transmembrane region" description="Helical" evidence="6">
    <location>
        <begin position="247"/>
        <end position="264"/>
    </location>
</feature>
<name>A0A1Y5TQM1_9PROT</name>
<dbReference type="AlphaFoldDB" id="A0A1Y5TQM1"/>
<organism evidence="7 8">
    <name type="scientific">Oceanibacterium hippocampi</name>
    <dbReference type="NCBI Taxonomy" id="745714"/>
    <lineage>
        <taxon>Bacteria</taxon>
        <taxon>Pseudomonadati</taxon>
        <taxon>Pseudomonadota</taxon>
        <taxon>Alphaproteobacteria</taxon>
        <taxon>Sneathiellales</taxon>
        <taxon>Sneathiellaceae</taxon>
        <taxon>Oceanibacterium</taxon>
    </lineage>
</organism>
<dbReference type="GO" id="GO:0015093">
    <property type="term" value="F:ferrous iron transmembrane transporter activity"/>
    <property type="evidence" value="ECO:0007669"/>
    <property type="project" value="TreeGrafter"/>
</dbReference>
<evidence type="ECO:0000256" key="2">
    <source>
        <dbReference type="ARBA" id="ARBA00008333"/>
    </source>
</evidence>
<accession>A0A1Y5TQM1</accession>
<feature type="transmembrane region" description="Helical" evidence="6">
    <location>
        <begin position="178"/>
        <end position="199"/>
    </location>
</feature>
<evidence type="ECO:0000256" key="4">
    <source>
        <dbReference type="ARBA" id="ARBA00022989"/>
    </source>
</evidence>
<dbReference type="Proteomes" id="UP000193200">
    <property type="component" value="Unassembled WGS sequence"/>
</dbReference>
<comment type="subcellular location">
    <subcellularLocation>
        <location evidence="1">Membrane</location>
        <topology evidence="1">Multi-pass membrane protein</topology>
    </subcellularLocation>
</comment>
<dbReference type="PANTHER" id="PTHR31632:SF2">
    <property type="entry name" value="PLASMA MEMBRANE IRON PERMEASE"/>
    <property type="match status" value="1"/>
</dbReference>
<comment type="similarity">
    <text evidence="2">Belongs to the oxidase-dependent Fe transporter (OFeT) (TC 9.A.10.1) family.</text>
</comment>
<evidence type="ECO:0000256" key="5">
    <source>
        <dbReference type="ARBA" id="ARBA00023136"/>
    </source>
</evidence>
<dbReference type="InParanoid" id="A0A1Y5TQM1"/>
<feature type="transmembrane region" description="Helical" evidence="6">
    <location>
        <begin position="6"/>
        <end position="26"/>
    </location>
</feature>
<feature type="transmembrane region" description="Helical" evidence="6">
    <location>
        <begin position="68"/>
        <end position="87"/>
    </location>
</feature>
<dbReference type="InterPro" id="IPR004923">
    <property type="entry name" value="FTR1/Fip1/EfeU"/>
</dbReference>
<dbReference type="GO" id="GO:0033573">
    <property type="term" value="C:high-affinity iron permease complex"/>
    <property type="evidence" value="ECO:0007669"/>
    <property type="project" value="InterPro"/>
</dbReference>
<keyword evidence="5 6" id="KW-0472">Membrane</keyword>
<dbReference type="EMBL" id="FWFR01000003">
    <property type="protein sequence ID" value="SLN69778.1"/>
    <property type="molecule type" value="Genomic_DNA"/>
</dbReference>
<feature type="transmembrane region" description="Helical" evidence="6">
    <location>
        <begin position="146"/>
        <end position="171"/>
    </location>
</feature>
<gene>
    <name evidence="7" type="primary">efeU</name>
    <name evidence="7" type="ORF">OCH7691_03231</name>
</gene>
<dbReference type="RefSeq" id="WP_085884596.1">
    <property type="nucleotide sequence ID" value="NZ_FWFR01000003.1"/>
</dbReference>
<evidence type="ECO:0000256" key="6">
    <source>
        <dbReference type="SAM" id="Phobius"/>
    </source>
</evidence>